<evidence type="ECO:0000256" key="3">
    <source>
        <dbReference type="ARBA" id="ARBA00023125"/>
    </source>
</evidence>
<evidence type="ECO:0000313" key="7">
    <source>
        <dbReference type="Proteomes" id="UP000198506"/>
    </source>
</evidence>
<organism evidence="6 7">
    <name type="scientific">Agrococcus baldri</name>
    <dbReference type="NCBI Taxonomy" id="153730"/>
    <lineage>
        <taxon>Bacteria</taxon>
        <taxon>Bacillati</taxon>
        <taxon>Actinomycetota</taxon>
        <taxon>Actinomycetes</taxon>
        <taxon>Micrococcales</taxon>
        <taxon>Microbacteriaceae</taxon>
        <taxon>Agrococcus</taxon>
    </lineage>
</organism>
<dbReference type="InterPro" id="IPR013324">
    <property type="entry name" value="RNA_pol_sigma_r3/r4-like"/>
</dbReference>
<dbReference type="GO" id="GO:0003677">
    <property type="term" value="F:DNA binding"/>
    <property type="evidence" value="ECO:0007669"/>
    <property type="project" value="UniProtKB-KW"/>
</dbReference>
<dbReference type="GO" id="GO:0006355">
    <property type="term" value="P:regulation of DNA-templated transcription"/>
    <property type="evidence" value="ECO:0007669"/>
    <property type="project" value="InterPro"/>
</dbReference>
<protein>
    <submittedName>
        <fullName evidence="6">DNA-binding transcriptional regulator LsrR, DeoR family</fullName>
    </submittedName>
</protein>
<dbReference type="EMBL" id="FOZN01000002">
    <property type="protein sequence ID" value="SFS11329.1"/>
    <property type="molecule type" value="Genomic_DNA"/>
</dbReference>
<comment type="similarity">
    <text evidence="1">Belongs to the SorC transcriptional regulatory family.</text>
</comment>
<dbReference type="InterPro" id="IPR051054">
    <property type="entry name" value="SorC_transcr_regulators"/>
</dbReference>
<comment type="caution">
    <text evidence="6">The sequence shown here is derived from an EMBL/GenBank/DDBJ whole genome shotgun (WGS) entry which is preliminary data.</text>
</comment>
<evidence type="ECO:0000313" key="6">
    <source>
        <dbReference type="EMBL" id="SFS11329.1"/>
    </source>
</evidence>
<dbReference type="InterPro" id="IPR007324">
    <property type="entry name" value="Sugar-bd_dom_put"/>
</dbReference>
<evidence type="ECO:0000256" key="2">
    <source>
        <dbReference type="ARBA" id="ARBA00023015"/>
    </source>
</evidence>
<dbReference type="SUPFAM" id="SSF100950">
    <property type="entry name" value="NagB/RpiA/CoA transferase-like"/>
    <property type="match status" value="1"/>
</dbReference>
<dbReference type="Proteomes" id="UP000198506">
    <property type="component" value="Unassembled WGS sequence"/>
</dbReference>
<gene>
    <name evidence="6" type="ORF">SAMN04487783_1555</name>
</gene>
<dbReference type="GO" id="GO:0030246">
    <property type="term" value="F:carbohydrate binding"/>
    <property type="evidence" value="ECO:0007669"/>
    <property type="project" value="InterPro"/>
</dbReference>
<keyword evidence="7" id="KW-1185">Reference proteome</keyword>
<dbReference type="InterPro" id="IPR037171">
    <property type="entry name" value="NagB/RpiA_transferase-like"/>
</dbReference>
<dbReference type="PANTHER" id="PTHR34294:SF1">
    <property type="entry name" value="TRANSCRIPTIONAL REGULATOR LSRR"/>
    <property type="match status" value="1"/>
</dbReference>
<dbReference type="SUPFAM" id="SSF88659">
    <property type="entry name" value="Sigma3 and sigma4 domains of RNA polymerase sigma factors"/>
    <property type="match status" value="1"/>
</dbReference>
<evidence type="ECO:0000256" key="1">
    <source>
        <dbReference type="ARBA" id="ARBA00010466"/>
    </source>
</evidence>
<keyword evidence="4" id="KW-0804">Transcription</keyword>
<dbReference type="Gene3D" id="1.10.10.60">
    <property type="entry name" value="Homeodomain-like"/>
    <property type="match status" value="1"/>
</dbReference>
<accession>A0AA94KZN7</accession>
<feature type="domain" description="Sugar-binding" evidence="5">
    <location>
        <begin position="51"/>
        <end position="302"/>
    </location>
</feature>
<sequence>MRLLEVARQYYEHGMGQAEIAQATGMSRPTVGRMLKEAREVGIVRIQVAHPFERSVELERNIQSRYGVQHVRASTQAPQESGFDAVARECSALLDDLLASGMRIGLTNGRVHSRLPHALDGLRHRSVEVVQMSGRATQGTRILDGAELIQQVADRLGGTAVTMSAPLLAPSAEAARDLRATPQVRDALERAAQVDVALIGIGAGFRHPASVFSGALTADVVRRLHSHGAVGHVVGRFMDASGEEIRSLLEDRVIGTPLEELRRIPLVVALAAGPEKAPAIAAALRAGLVDVLVVDVIAAQELAHLPE</sequence>
<name>A0AA94KZN7_9MICO</name>
<reference evidence="6 7" key="1">
    <citation type="submission" date="2016-10" db="EMBL/GenBank/DDBJ databases">
        <authorList>
            <person name="Varghese N."/>
            <person name="Submissions S."/>
        </authorList>
    </citation>
    <scope>NUCLEOTIDE SEQUENCE [LARGE SCALE GENOMIC DNA]</scope>
    <source>
        <strain evidence="6 7">IAM 15147</strain>
    </source>
</reference>
<dbReference type="PANTHER" id="PTHR34294">
    <property type="entry name" value="TRANSCRIPTIONAL REGULATOR-RELATED"/>
    <property type="match status" value="1"/>
</dbReference>
<evidence type="ECO:0000256" key="4">
    <source>
        <dbReference type="ARBA" id="ARBA00023163"/>
    </source>
</evidence>
<evidence type="ECO:0000259" key="5">
    <source>
        <dbReference type="Pfam" id="PF04198"/>
    </source>
</evidence>
<dbReference type="Pfam" id="PF04198">
    <property type="entry name" value="Sugar-bind"/>
    <property type="match status" value="1"/>
</dbReference>
<proteinExistence type="inferred from homology"/>
<dbReference type="Gene3D" id="3.40.50.1360">
    <property type="match status" value="1"/>
</dbReference>
<keyword evidence="3 6" id="KW-0238">DNA-binding</keyword>
<keyword evidence="2" id="KW-0805">Transcription regulation</keyword>
<dbReference type="AlphaFoldDB" id="A0AA94KZN7"/>